<dbReference type="InterPro" id="IPR013805">
    <property type="entry name" value="GrpE_CC"/>
</dbReference>
<dbReference type="Proteomes" id="UP001228504">
    <property type="component" value="Unassembled WGS sequence"/>
</dbReference>
<dbReference type="InterPro" id="IPR009012">
    <property type="entry name" value="GrpE_head"/>
</dbReference>
<gene>
    <name evidence="3" type="primary">grpE</name>
    <name evidence="7" type="ORF">J2S18_001685</name>
</gene>
<dbReference type="Gene3D" id="3.90.20.20">
    <property type="match status" value="1"/>
</dbReference>
<name>A0ABT9UTY4_9FIRM</name>
<accession>A0ABT9UTY4</accession>
<dbReference type="NCBIfam" id="NF010757">
    <property type="entry name" value="PRK14160.1"/>
    <property type="match status" value="1"/>
</dbReference>
<evidence type="ECO:0000256" key="3">
    <source>
        <dbReference type="HAMAP-Rule" id="MF_01151"/>
    </source>
</evidence>
<evidence type="ECO:0000256" key="2">
    <source>
        <dbReference type="ARBA" id="ARBA00023186"/>
    </source>
</evidence>
<proteinExistence type="inferred from homology"/>
<dbReference type="RefSeq" id="WP_307485590.1">
    <property type="nucleotide sequence ID" value="NZ_JAUSUF010000004.1"/>
</dbReference>
<evidence type="ECO:0000256" key="5">
    <source>
        <dbReference type="RuleBase" id="RU004478"/>
    </source>
</evidence>
<evidence type="ECO:0000256" key="4">
    <source>
        <dbReference type="RuleBase" id="RU000639"/>
    </source>
</evidence>
<sequence length="199" mass="23027">MVDNKENLEKEMKNEEEIKENEEVKENLEEASEEPQVDSNDKKEEDDLSMFKKYKEENKKLNSELEALKDRLLRVTAEYENFRKRTAKEKEGIYTDACVDVLKEIVPNLDNLERALEADGNVEDMKKGVEMTLKGFKSALEKLGVEEIETEEGFDPNIHQAVMHVEDENLDKNSVAEVFMKGYKRGDKVIRHSVVKVAN</sequence>
<feature type="region of interest" description="Disordered" evidence="6">
    <location>
        <begin position="1"/>
        <end position="51"/>
    </location>
</feature>
<comment type="subunit">
    <text evidence="3">Homodimer.</text>
</comment>
<dbReference type="InterPro" id="IPR000740">
    <property type="entry name" value="GrpE"/>
</dbReference>
<evidence type="ECO:0000256" key="6">
    <source>
        <dbReference type="SAM" id="MobiDB-lite"/>
    </source>
</evidence>
<dbReference type="HAMAP" id="MF_01151">
    <property type="entry name" value="GrpE"/>
    <property type="match status" value="1"/>
</dbReference>
<dbReference type="PRINTS" id="PR00773">
    <property type="entry name" value="GRPEPROTEIN"/>
</dbReference>
<evidence type="ECO:0000256" key="1">
    <source>
        <dbReference type="ARBA" id="ARBA00009054"/>
    </source>
</evidence>
<organism evidence="7 8">
    <name type="scientific">Eubacterium multiforme</name>
    <dbReference type="NCBI Taxonomy" id="83339"/>
    <lineage>
        <taxon>Bacteria</taxon>
        <taxon>Bacillati</taxon>
        <taxon>Bacillota</taxon>
        <taxon>Clostridia</taxon>
        <taxon>Eubacteriales</taxon>
        <taxon>Eubacteriaceae</taxon>
        <taxon>Eubacterium</taxon>
    </lineage>
</organism>
<evidence type="ECO:0000313" key="8">
    <source>
        <dbReference type="Proteomes" id="UP001228504"/>
    </source>
</evidence>
<reference evidence="7 8" key="1">
    <citation type="submission" date="2023-07" db="EMBL/GenBank/DDBJ databases">
        <title>Genomic Encyclopedia of Type Strains, Phase IV (KMG-IV): sequencing the most valuable type-strain genomes for metagenomic binning, comparative biology and taxonomic classification.</title>
        <authorList>
            <person name="Goeker M."/>
        </authorList>
    </citation>
    <scope>NUCLEOTIDE SEQUENCE [LARGE SCALE GENOMIC DNA]</scope>
    <source>
        <strain evidence="7 8">DSM 20694</strain>
    </source>
</reference>
<dbReference type="SUPFAM" id="SSF58014">
    <property type="entry name" value="Coiled-coil domain of nucleotide exchange factor GrpE"/>
    <property type="match status" value="1"/>
</dbReference>
<feature type="compositionally biased region" description="Basic and acidic residues" evidence="6">
    <location>
        <begin position="1"/>
        <end position="28"/>
    </location>
</feature>
<dbReference type="PROSITE" id="PS01071">
    <property type="entry name" value="GRPE"/>
    <property type="match status" value="1"/>
</dbReference>
<dbReference type="Pfam" id="PF01025">
    <property type="entry name" value="GrpE"/>
    <property type="match status" value="1"/>
</dbReference>
<dbReference type="PANTHER" id="PTHR21237">
    <property type="entry name" value="GRPE PROTEIN"/>
    <property type="match status" value="1"/>
</dbReference>
<dbReference type="CDD" id="cd00446">
    <property type="entry name" value="GrpE"/>
    <property type="match status" value="1"/>
</dbReference>
<dbReference type="SUPFAM" id="SSF51064">
    <property type="entry name" value="Head domain of nucleotide exchange factor GrpE"/>
    <property type="match status" value="1"/>
</dbReference>
<keyword evidence="8" id="KW-1185">Reference proteome</keyword>
<dbReference type="NCBIfam" id="NF010738">
    <property type="entry name" value="PRK14140.1"/>
    <property type="match status" value="1"/>
</dbReference>
<feature type="compositionally biased region" description="Basic and acidic residues" evidence="6">
    <location>
        <begin position="39"/>
        <end position="51"/>
    </location>
</feature>
<comment type="similarity">
    <text evidence="1 3 5">Belongs to the GrpE family.</text>
</comment>
<comment type="subcellular location">
    <subcellularLocation>
        <location evidence="3">Cytoplasm</location>
    </subcellularLocation>
</comment>
<comment type="caution">
    <text evidence="7">The sequence shown here is derived from an EMBL/GenBank/DDBJ whole genome shotgun (WGS) entry which is preliminary data.</text>
</comment>
<comment type="function">
    <text evidence="3 4">Participates actively in the response to hyperosmotic and heat shock by preventing the aggregation of stress-denatured proteins, in association with DnaK and GrpE. It is the nucleotide exchange factor for DnaK and may function as a thermosensor. Unfolded proteins bind initially to DnaJ; upon interaction with the DnaJ-bound protein, DnaK hydrolyzes its bound ATP, resulting in the formation of a stable complex. GrpE releases ADP from DnaK; ATP binding to DnaK triggers the release of the substrate protein, thus completing the reaction cycle. Several rounds of ATP-dependent interactions between DnaJ, DnaK and GrpE are required for fully efficient folding.</text>
</comment>
<keyword evidence="3 4" id="KW-0346">Stress response</keyword>
<dbReference type="Gene3D" id="2.30.22.10">
    <property type="entry name" value="Head domain of nucleotide exchange factor GrpE"/>
    <property type="match status" value="1"/>
</dbReference>
<keyword evidence="3" id="KW-0963">Cytoplasm</keyword>
<keyword evidence="2 3" id="KW-0143">Chaperone</keyword>
<dbReference type="EMBL" id="JAUSUF010000004">
    <property type="protein sequence ID" value="MDQ0149754.1"/>
    <property type="molecule type" value="Genomic_DNA"/>
</dbReference>
<evidence type="ECO:0000313" key="7">
    <source>
        <dbReference type="EMBL" id="MDQ0149754.1"/>
    </source>
</evidence>
<dbReference type="PANTHER" id="PTHR21237:SF23">
    <property type="entry name" value="GRPE PROTEIN HOMOLOG, MITOCHONDRIAL"/>
    <property type="match status" value="1"/>
</dbReference>
<protein>
    <recommendedName>
        <fullName evidence="3 4">Protein GrpE</fullName>
    </recommendedName>
    <alternativeName>
        <fullName evidence="3">HSP-70 cofactor</fullName>
    </alternativeName>
</protein>